<dbReference type="Gene3D" id="1.10.760.10">
    <property type="entry name" value="Cytochrome c-like domain"/>
    <property type="match status" value="1"/>
</dbReference>
<dbReference type="SUPFAM" id="SSF46626">
    <property type="entry name" value="Cytochrome c"/>
    <property type="match status" value="1"/>
</dbReference>
<keyword evidence="2" id="KW-0813">Transport</keyword>
<keyword evidence="12" id="KW-1185">Reference proteome</keyword>
<evidence type="ECO:0000256" key="7">
    <source>
        <dbReference type="ARBA" id="ARBA00031244"/>
    </source>
</evidence>
<evidence type="ECO:0000256" key="9">
    <source>
        <dbReference type="SAM" id="SignalP"/>
    </source>
</evidence>
<feature type="chain" id="PRO_5045438739" description="Cytochrome c-551" evidence="9">
    <location>
        <begin position="25"/>
        <end position="149"/>
    </location>
</feature>
<gene>
    <name evidence="11" type="ORF">GCM10009083_26190</name>
</gene>
<feature type="signal peptide" evidence="9">
    <location>
        <begin position="1"/>
        <end position="24"/>
    </location>
</feature>
<dbReference type="InterPro" id="IPR002324">
    <property type="entry name" value="Cyt_c_ID"/>
</dbReference>
<evidence type="ECO:0000259" key="10">
    <source>
        <dbReference type="PROSITE" id="PS51007"/>
    </source>
</evidence>
<proteinExistence type="predicted"/>
<keyword evidence="9" id="KW-0732">Signal</keyword>
<keyword evidence="6 8" id="KW-0408">Iron</keyword>
<dbReference type="PROSITE" id="PS51007">
    <property type="entry name" value="CYTC"/>
    <property type="match status" value="1"/>
</dbReference>
<evidence type="ECO:0000256" key="4">
    <source>
        <dbReference type="ARBA" id="ARBA00022723"/>
    </source>
</evidence>
<keyword evidence="5" id="KW-0249">Electron transport</keyword>
<name>A0ABQ2CUP4_9GAMM</name>
<feature type="domain" description="Cytochrome c" evidence="10">
    <location>
        <begin position="68"/>
        <end position="149"/>
    </location>
</feature>
<reference evidence="12" key="1">
    <citation type="journal article" date="2019" name="Int. J. Syst. Evol. Microbiol.">
        <title>The Global Catalogue of Microorganisms (GCM) 10K type strain sequencing project: providing services to taxonomists for standard genome sequencing and annotation.</title>
        <authorList>
            <consortium name="The Broad Institute Genomics Platform"/>
            <consortium name="The Broad Institute Genome Sequencing Center for Infectious Disease"/>
            <person name="Wu L."/>
            <person name="Ma J."/>
        </authorList>
    </citation>
    <scope>NUCLEOTIDE SEQUENCE [LARGE SCALE GENOMIC DNA]</scope>
    <source>
        <strain evidence="12">JCM 11590</strain>
    </source>
</reference>
<evidence type="ECO:0000256" key="3">
    <source>
        <dbReference type="ARBA" id="ARBA00022617"/>
    </source>
</evidence>
<organism evidence="11 12">
    <name type="scientific">Halopseudomonas pertucinogena</name>
    <dbReference type="NCBI Taxonomy" id="86175"/>
    <lineage>
        <taxon>Bacteria</taxon>
        <taxon>Pseudomonadati</taxon>
        <taxon>Pseudomonadota</taxon>
        <taxon>Gammaproteobacteria</taxon>
        <taxon>Pseudomonadales</taxon>
        <taxon>Pseudomonadaceae</taxon>
        <taxon>Halopseudomonas</taxon>
    </lineage>
</organism>
<keyword evidence="3 8" id="KW-0349">Heme</keyword>
<evidence type="ECO:0000313" key="11">
    <source>
        <dbReference type="EMBL" id="GGJ08002.1"/>
    </source>
</evidence>
<evidence type="ECO:0000313" key="12">
    <source>
        <dbReference type="Proteomes" id="UP000633263"/>
    </source>
</evidence>
<dbReference type="InterPro" id="IPR036909">
    <property type="entry name" value="Cyt_c-like_dom_sf"/>
</dbReference>
<dbReference type="Pfam" id="PF00034">
    <property type="entry name" value="Cytochrom_C"/>
    <property type="match status" value="1"/>
</dbReference>
<evidence type="ECO:0000256" key="1">
    <source>
        <dbReference type="ARBA" id="ARBA00021020"/>
    </source>
</evidence>
<dbReference type="EMBL" id="BMNN01000007">
    <property type="protein sequence ID" value="GGJ08002.1"/>
    <property type="molecule type" value="Genomic_DNA"/>
</dbReference>
<sequence>MTIAKNILAASAAVLALFAGSAHATTEEAIAERIKPVGTVCVAGDPCAEELAAAAAPAAGGQEEGGAAAGGQGEALFSAKVCVACHAIDNKVVGPAMKEVAAKYAGDADHIANSIKNGSSGNWGPIPMPPNAVSDDEAMQLAEWILSLN</sequence>
<dbReference type="PRINTS" id="PR00606">
    <property type="entry name" value="CYTCHROMECID"/>
</dbReference>
<evidence type="ECO:0000256" key="8">
    <source>
        <dbReference type="PROSITE-ProRule" id="PRU00433"/>
    </source>
</evidence>
<comment type="caution">
    <text evidence="11">The sequence shown here is derived from an EMBL/GenBank/DDBJ whole genome shotgun (WGS) entry which is preliminary data.</text>
</comment>
<dbReference type="InterPro" id="IPR009056">
    <property type="entry name" value="Cyt_c-like_dom"/>
</dbReference>
<evidence type="ECO:0000256" key="5">
    <source>
        <dbReference type="ARBA" id="ARBA00022982"/>
    </source>
</evidence>
<accession>A0ABQ2CUP4</accession>
<dbReference type="Proteomes" id="UP000633263">
    <property type="component" value="Unassembled WGS sequence"/>
</dbReference>
<evidence type="ECO:0000256" key="6">
    <source>
        <dbReference type="ARBA" id="ARBA00023004"/>
    </source>
</evidence>
<evidence type="ECO:0000256" key="2">
    <source>
        <dbReference type="ARBA" id="ARBA00022448"/>
    </source>
</evidence>
<keyword evidence="4 8" id="KW-0479">Metal-binding</keyword>
<protein>
    <recommendedName>
        <fullName evidence="1">Cytochrome c-551</fullName>
    </recommendedName>
    <alternativeName>
        <fullName evidence="7">Cytochrome c551</fullName>
    </alternativeName>
</protein>